<dbReference type="InterPro" id="IPR027516">
    <property type="entry name" value="EIF3C"/>
</dbReference>
<feature type="region of interest" description="Disordered" evidence="4">
    <location>
        <begin position="149"/>
        <end position="178"/>
    </location>
</feature>
<comment type="caution">
    <text evidence="7">The sequence shown here is derived from an EMBL/GenBank/DDBJ whole genome shotgun (WGS) entry which is preliminary data.</text>
</comment>
<dbReference type="Proteomes" id="UP000657918">
    <property type="component" value="Chromosome 16"/>
</dbReference>
<dbReference type="PANTHER" id="PTHR13937">
    <property type="entry name" value="EUKARYOTIC TRANSLATION INITATION FACTOR 3, SUBUNIT 8 EIF3S8 -RELATED"/>
    <property type="match status" value="1"/>
</dbReference>
<dbReference type="Pfam" id="PF05470">
    <property type="entry name" value="eIF-3c_N"/>
    <property type="match status" value="1"/>
</dbReference>
<evidence type="ECO:0000256" key="2">
    <source>
        <dbReference type="ARBA" id="ARBA00022540"/>
    </source>
</evidence>
<evidence type="ECO:0000313" key="8">
    <source>
        <dbReference type="Proteomes" id="UP000657918"/>
    </source>
</evidence>
<feature type="region of interest" description="Disordered" evidence="4">
    <location>
        <begin position="110"/>
        <end position="130"/>
    </location>
</feature>
<feature type="compositionally biased region" description="Low complexity" evidence="4">
    <location>
        <begin position="112"/>
        <end position="130"/>
    </location>
</feature>
<keyword evidence="3" id="KW-0648">Protein biosynthesis</keyword>
<dbReference type="GO" id="GO:0031369">
    <property type="term" value="F:translation initiation factor binding"/>
    <property type="evidence" value="ECO:0007669"/>
    <property type="project" value="InterPro"/>
</dbReference>
<dbReference type="PANTHER" id="PTHR13937:SF0">
    <property type="entry name" value="EUKARYOTIC TRANSLATION INITIATION FACTOR 3 SUBUNIT C-RELATED"/>
    <property type="match status" value="1"/>
</dbReference>
<keyword evidence="5" id="KW-0732">Signal</keyword>
<name>A0A835J593_9ROSI</name>
<evidence type="ECO:0000256" key="1">
    <source>
        <dbReference type="ARBA" id="ARBA00022490"/>
    </source>
</evidence>
<dbReference type="OrthoDB" id="29647at2759"/>
<dbReference type="GO" id="GO:0003743">
    <property type="term" value="F:translation initiation factor activity"/>
    <property type="evidence" value="ECO:0007669"/>
    <property type="project" value="UniProtKB-KW"/>
</dbReference>
<protein>
    <recommendedName>
        <fullName evidence="6">Eukaryotic translation initiation factor 3 subunit C N-terminal domain-containing protein</fullName>
    </recommendedName>
</protein>
<evidence type="ECO:0000256" key="5">
    <source>
        <dbReference type="SAM" id="SignalP"/>
    </source>
</evidence>
<keyword evidence="1" id="KW-0963">Cytoplasm</keyword>
<proteinExistence type="predicted"/>
<evidence type="ECO:0000313" key="7">
    <source>
        <dbReference type="EMBL" id="KAF9664817.1"/>
    </source>
</evidence>
<sequence length="178" mass="19459">MPYHIHINLELLKSVHLICAMLLEVPNMAANMYDAKHKVISKAFRRLLEVSERQTFTCPPENVRDHVMAATLALTKGEFQKAFDVINSLDRRREGQDFTNAAASGGKWQENSSFIQGRQGSSRSGYSGSGRTQVLGQVVEGGYSRGAGHLRAGGGYSGGSRYQDGSSRMVNLPRGARA</sequence>
<gene>
    <name evidence="7" type="ORF">SADUNF_Sadunf16G0057500</name>
</gene>
<organism evidence="7 8">
    <name type="scientific">Salix dunnii</name>
    <dbReference type="NCBI Taxonomy" id="1413687"/>
    <lineage>
        <taxon>Eukaryota</taxon>
        <taxon>Viridiplantae</taxon>
        <taxon>Streptophyta</taxon>
        <taxon>Embryophyta</taxon>
        <taxon>Tracheophyta</taxon>
        <taxon>Spermatophyta</taxon>
        <taxon>Magnoliopsida</taxon>
        <taxon>eudicotyledons</taxon>
        <taxon>Gunneridae</taxon>
        <taxon>Pentapetalae</taxon>
        <taxon>rosids</taxon>
        <taxon>fabids</taxon>
        <taxon>Malpighiales</taxon>
        <taxon>Salicaceae</taxon>
        <taxon>Saliceae</taxon>
        <taxon>Salix</taxon>
    </lineage>
</organism>
<accession>A0A835J593</accession>
<evidence type="ECO:0000256" key="3">
    <source>
        <dbReference type="ARBA" id="ARBA00022917"/>
    </source>
</evidence>
<keyword evidence="8" id="KW-1185">Reference proteome</keyword>
<feature type="compositionally biased region" description="Low complexity" evidence="4">
    <location>
        <begin position="159"/>
        <end position="168"/>
    </location>
</feature>
<feature type="chain" id="PRO_5032757266" description="Eukaryotic translation initiation factor 3 subunit C N-terminal domain-containing protein" evidence="5">
    <location>
        <begin position="21"/>
        <end position="178"/>
    </location>
</feature>
<dbReference type="GO" id="GO:0005852">
    <property type="term" value="C:eukaryotic translation initiation factor 3 complex"/>
    <property type="evidence" value="ECO:0007669"/>
    <property type="project" value="InterPro"/>
</dbReference>
<evidence type="ECO:0000256" key="4">
    <source>
        <dbReference type="SAM" id="MobiDB-lite"/>
    </source>
</evidence>
<evidence type="ECO:0000259" key="6">
    <source>
        <dbReference type="Pfam" id="PF05470"/>
    </source>
</evidence>
<feature type="signal peptide" evidence="5">
    <location>
        <begin position="1"/>
        <end position="20"/>
    </location>
</feature>
<keyword evidence="2" id="KW-0396">Initiation factor</keyword>
<feature type="domain" description="Eukaryotic translation initiation factor 3 subunit C N-terminal" evidence="6">
    <location>
        <begin position="1"/>
        <end position="35"/>
    </location>
</feature>
<reference evidence="7 8" key="1">
    <citation type="submission" date="2020-10" db="EMBL/GenBank/DDBJ databases">
        <title>Plant Genome Project.</title>
        <authorList>
            <person name="Zhang R.-G."/>
        </authorList>
    </citation>
    <scope>NUCLEOTIDE SEQUENCE [LARGE SCALE GENOMIC DNA]</scope>
    <source>
        <strain evidence="7">FAFU-HL-1</strain>
        <tissue evidence="7">Leaf</tissue>
    </source>
</reference>
<dbReference type="EMBL" id="JADGMS010000016">
    <property type="protein sequence ID" value="KAF9664817.1"/>
    <property type="molecule type" value="Genomic_DNA"/>
</dbReference>
<dbReference type="AlphaFoldDB" id="A0A835J593"/>
<dbReference type="InterPro" id="IPR008905">
    <property type="entry name" value="EIF3C_N_dom"/>
</dbReference>
<dbReference type="GO" id="GO:0003723">
    <property type="term" value="F:RNA binding"/>
    <property type="evidence" value="ECO:0007669"/>
    <property type="project" value="InterPro"/>
</dbReference>